<name>A0ABQ3X9B6_9ACTN</name>
<evidence type="ECO:0000313" key="4">
    <source>
        <dbReference type="Proteomes" id="UP000612282"/>
    </source>
</evidence>
<feature type="transmembrane region" description="Helical" evidence="2">
    <location>
        <begin position="29"/>
        <end position="49"/>
    </location>
</feature>
<evidence type="ECO:0000256" key="1">
    <source>
        <dbReference type="SAM" id="MobiDB-lite"/>
    </source>
</evidence>
<keyword evidence="2" id="KW-0472">Membrane</keyword>
<feature type="region of interest" description="Disordered" evidence="1">
    <location>
        <begin position="81"/>
        <end position="126"/>
    </location>
</feature>
<dbReference type="Proteomes" id="UP000612282">
    <property type="component" value="Unassembled WGS sequence"/>
</dbReference>
<accession>A0ABQ3X9B6</accession>
<evidence type="ECO:0000313" key="3">
    <source>
        <dbReference type="EMBL" id="GID55102.1"/>
    </source>
</evidence>
<feature type="transmembrane region" description="Helical" evidence="2">
    <location>
        <begin position="55"/>
        <end position="77"/>
    </location>
</feature>
<keyword evidence="2" id="KW-1133">Transmembrane helix</keyword>
<keyword evidence="4" id="KW-1185">Reference proteome</keyword>
<dbReference type="InterPro" id="IPR021449">
    <property type="entry name" value="DUF3099"/>
</dbReference>
<dbReference type="Pfam" id="PF11298">
    <property type="entry name" value="DUF3099"/>
    <property type="match status" value="1"/>
</dbReference>
<protein>
    <submittedName>
        <fullName evidence="3">Membrane protein</fullName>
    </submittedName>
</protein>
<comment type="caution">
    <text evidence="3">The sequence shown here is derived from an EMBL/GenBank/DDBJ whole genome shotgun (WGS) entry which is preliminary data.</text>
</comment>
<reference evidence="3 4" key="1">
    <citation type="submission" date="2021-01" db="EMBL/GenBank/DDBJ databases">
        <title>Whole genome shotgun sequence of Actinoplanes couchii NBRC 106145.</title>
        <authorList>
            <person name="Komaki H."/>
            <person name="Tamura T."/>
        </authorList>
    </citation>
    <scope>NUCLEOTIDE SEQUENCE [LARGE SCALE GENOMIC DNA]</scope>
    <source>
        <strain evidence="3 4">NBRC 106145</strain>
    </source>
</reference>
<sequence length="126" mass="14001">MKKHPERPVLITDAARSQDDQLRGRQIRYVTMMSVRVACLILGGILISAQVPLLPLWLVLCALGMALLPWMAVLIANDRPPKTKQERAADAAAREDVRRALTQPAPEPTNITIDADIVEESRPRTD</sequence>
<dbReference type="EMBL" id="BOMG01000044">
    <property type="protein sequence ID" value="GID55102.1"/>
    <property type="molecule type" value="Genomic_DNA"/>
</dbReference>
<dbReference type="RefSeq" id="WP_203796404.1">
    <property type="nucleotide sequence ID" value="NZ_BAAAQE010000029.1"/>
</dbReference>
<keyword evidence="2" id="KW-0812">Transmembrane</keyword>
<gene>
    <name evidence="3" type="ORF">Aco03nite_035060</name>
</gene>
<organism evidence="3 4">
    <name type="scientific">Actinoplanes couchii</name>
    <dbReference type="NCBI Taxonomy" id="403638"/>
    <lineage>
        <taxon>Bacteria</taxon>
        <taxon>Bacillati</taxon>
        <taxon>Actinomycetota</taxon>
        <taxon>Actinomycetes</taxon>
        <taxon>Micromonosporales</taxon>
        <taxon>Micromonosporaceae</taxon>
        <taxon>Actinoplanes</taxon>
    </lineage>
</organism>
<evidence type="ECO:0000256" key="2">
    <source>
        <dbReference type="SAM" id="Phobius"/>
    </source>
</evidence>
<feature type="compositionally biased region" description="Basic and acidic residues" evidence="1">
    <location>
        <begin position="81"/>
        <end position="99"/>
    </location>
</feature>
<proteinExistence type="predicted"/>